<dbReference type="PATRIC" id="fig|1166018.3.peg.3923"/>
<keyword evidence="4 6" id="KW-1133">Transmembrane helix</keyword>
<evidence type="ECO:0000256" key="1">
    <source>
        <dbReference type="ARBA" id="ARBA00004651"/>
    </source>
</evidence>
<dbReference type="EMBL" id="HE796683">
    <property type="protein sequence ID" value="CCH00180.1"/>
    <property type="molecule type" value="Genomic_DNA"/>
</dbReference>
<keyword evidence="8" id="KW-1185">Reference proteome</keyword>
<dbReference type="eggNOG" id="COG0392">
    <property type="taxonomic scope" value="Bacteria"/>
</dbReference>
<evidence type="ECO:0000256" key="6">
    <source>
        <dbReference type="SAM" id="Phobius"/>
    </source>
</evidence>
<organism evidence="7 8">
    <name type="scientific">Fibrella aestuarina BUZ 2</name>
    <dbReference type="NCBI Taxonomy" id="1166018"/>
    <lineage>
        <taxon>Bacteria</taxon>
        <taxon>Pseudomonadati</taxon>
        <taxon>Bacteroidota</taxon>
        <taxon>Cytophagia</taxon>
        <taxon>Cytophagales</taxon>
        <taxon>Spirosomataceae</taxon>
        <taxon>Fibrella</taxon>
    </lineage>
</organism>
<reference evidence="7 8" key="1">
    <citation type="journal article" date="2012" name="J. Bacteriol.">
        <title>Genome Sequence of Fibrella aestuarina BUZ 2T, a Filamentous Marine Bacterium.</title>
        <authorList>
            <person name="Filippini M."/>
            <person name="Qi W."/>
            <person name="Blom J."/>
            <person name="Goesmann A."/>
            <person name="Smits T.H."/>
            <person name="Bagheri H.C."/>
        </authorList>
    </citation>
    <scope>NUCLEOTIDE SEQUENCE [LARGE SCALE GENOMIC DNA]</scope>
    <source>
        <strain evidence="8">BUZ 2T</strain>
    </source>
</reference>
<evidence type="ECO:0000256" key="3">
    <source>
        <dbReference type="ARBA" id="ARBA00022692"/>
    </source>
</evidence>
<comment type="subcellular location">
    <subcellularLocation>
        <location evidence="1">Cell membrane</location>
        <topology evidence="1">Multi-pass membrane protein</topology>
    </subcellularLocation>
</comment>
<dbReference type="OrthoDB" id="1121314at2"/>
<sequence>MPSFAKKITFWAKLATFFGLLLFIAYTVRQQPTDWRILAQQLRRTDWTSPNALILLALTPLNWSVEALKWQWLARRVQPLRFSEALGGVLAGLSLGMALPGPLGDTAGRVFSIRARRGPGNVPERGAAIGAALVSGGMQFYVAVIVGAVAWATYLAYAPVRDTTGGRVLLGLLGTLSAAGVVLNFYRHRFVSWSERWPRLGTYARYWAVIGQYSHADMAGAFGLALLRHLIFSMQLVAAFRLYGVDLAAVPLAAGVGVIYLVKTIAPAFNWLSDLGIREAAALWVFAPFGLPAPLLLTATLTLWLINILLPVLIGLAFVGRTVGRAVGER</sequence>
<gene>
    <name evidence="7" type="ORF">FAES_2171</name>
</gene>
<accession>I0K7S7</accession>
<dbReference type="InterPro" id="IPR022791">
    <property type="entry name" value="L-PG_synthase/AglD"/>
</dbReference>
<evidence type="ECO:0000313" key="7">
    <source>
        <dbReference type="EMBL" id="CCH00180.1"/>
    </source>
</evidence>
<keyword evidence="5 6" id="KW-0472">Membrane</keyword>
<dbReference type="KEGG" id="fae:FAES_2171"/>
<protein>
    <recommendedName>
        <fullName evidence="9">Flippase-like domain-containing protein</fullName>
    </recommendedName>
</protein>
<dbReference type="STRING" id="1166018.FAES_2171"/>
<evidence type="ECO:0000256" key="5">
    <source>
        <dbReference type="ARBA" id="ARBA00023136"/>
    </source>
</evidence>
<dbReference type="AlphaFoldDB" id="I0K7S7"/>
<evidence type="ECO:0000256" key="2">
    <source>
        <dbReference type="ARBA" id="ARBA00022475"/>
    </source>
</evidence>
<feature type="transmembrane region" description="Helical" evidence="6">
    <location>
        <begin position="169"/>
        <end position="186"/>
    </location>
</feature>
<dbReference type="RefSeq" id="WP_015331279.1">
    <property type="nucleotide sequence ID" value="NC_020054.1"/>
</dbReference>
<evidence type="ECO:0008006" key="9">
    <source>
        <dbReference type="Google" id="ProtNLM"/>
    </source>
</evidence>
<keyword evidence="2" id="KW-1003">Cell membrane</keyword>
<name>I0K7S7_9BACT</name>
<evidence type="ECO:0000256" key="4">
    <source>
        <dbReference type="ARBA" id="ARBA00022989"/>
    </source>
</evidence>
<dbReference type="HOGENOM" id="CLU_069763_0_0_10"/>
<feature type="transmembrane region" description="Helical" evidence="6">
    <location>
        <begin position="138"/>
        <end position="157"/>
    </location>
</feature>
<evidence type="ECO:0000313" key="8">
    <source>
        <dbReference type="Proteomes" id="UP000011058"/>
    </source>
</evidence>
<dbReference type="GO" id="GO:0005886">
    <property type="term" value="C:plasma membrane"/>
    <property type="evidence" value="ECO:0007669"/>
    <property type="project" value="UniProtKB-SubCell"/>
</dbReference>
<feature type="transmembrane region" description="Helical" evidence="6">
    <location>
        <begin position="239"/>
        <end position="262"/>
    </location>
</feature>
<keyword evidence="3 6" id="KW-0812">Transmembrane</keyword>
<feature type="transmembrane region" description="Helical" evidence="6">
    <location>
        <begin position="295"/>
        <end position="320"/>
    </location>
</feature>
<proteinExistence type="predicted"/>
<dbReference type="Proteomes" id="UP000011058">
    <property type="component" value="Chromosome"/>
</dbReference>
<feature type="transmembrane region" description="Helical" evidence="6">
    <location>
        <begin position="206"/>
        <end position="227"/>
    </location>
</feature>
<dbReference type="Pfam" id="PF03706">
    <property type="entry name" value="LPG_synthase_TM"/>
    <property type="match status" value="1"/>
</dbReference>